<dbReference type="EMBL" id="VEVO01000019">
    <property type="protein sequence ID" value="KAF0026747.1"/>
    <property type="molecule type" value="Genomic_DNA"/>
</dbReference>
<organism evidence="2 3">
    <name type="scientific">Scophthalmus maximus</name>
    <name type="common">Turbot</name>
    <name type="synonym">Psetta maxima</name>
    <dbReference type="NCBI Taxonomy" id="52904"/>
    <lineage>
        <taxon>Eukaryota</taxon>
        <taxon>Metazoa</taxon>
        <taxon>Chordata</taxon>
        <taxon>Craniata</taxon>
        <taxon>Vertebrata</taxon>
        <taxon>Euteleostomi</taxon>
        <taxon>Actinopterygii</taxon>
        <taxon>Neopterygii</taxon>
        <taxon>Teleostei</taxon>
        <taxon>Neoteleostei</taxon>
        <taxon>Acanthomorphata</taxon>
        <taxon>Carangaria</taxon>
        <taxon>Pleuronectiformes</taxon>
        <taxon>Pleuronectoidei</taxon>
        <taxon>Scophthalmidae</taxon>
        <taxon>Scophthalmus</taxon>
    </lineage>
</organism>
<dbReference type="AlphaFoldDB" id="A0A6A4S1A5"/>
<evidence type="ECO:0000313" key="3">
    <source>
        <dbReference type="Proteomes" id="UP000438429"/>
    </source>
</evidence>
<proteinExistence type="predicted"/>
<evidence type="ECO:0000256" key="1">
    <source>
        <dbReference type="SAM" id="MobiDB-lite"/>
    </source>
</evidence>
<name>A0A6A4S1A5_SCOMX</name>
<feature type="region of interest" description="Disordered" evidence="1">
    <location>
        <begin position="182"/>
        <end position="201"/>
    </location>
</feature>
<comment type="caution">
    <text evidence="2">The sequence shown here is derived from an EMBL/GenBank/DDBJ whole genome shotgun (WGS) entry which is preliminary data.</text>
</comment>
<accession>A0A6A4S1A5</accession>
<feature type="region of interest" description="Disordered" evidence="1">
    <location>
        <begin position="102"/>
        <end position="121"/>
    </location>
</feature>
<feature type="compositionally biased region" description="Acidic residues" evidence="1">
    <location>
        <begin position="184"/>
        <end position="201"/>
    </location>
</feature>
<reference evidence="2 3" key="1">
    <citation type="submission" date="2019-06" db="EMBL/GenBank/DDBJ databases">
        <title>Draft genomes of female and male turbot (Scophthalmus maximus).</title>
        <authorList>
            <person name="Xu H."/>
            <person name="Xu X.-W."/>
            <person name="Shao C."/>
            <person name="Chen S."/>
        </authorList>
    </citation>
    <scope>NUCLEOTIDE SEQUENCE [LARGE SCALE GENOMIC DNA]</scope>
    <source>
        <strain evidence="2">Ysfricsl-2016a</strain>
        <tissue evidence="2">Blood</tissue>
    </source>
</reference>
<feature type="region of interest" description="Disordered" evidence="1">
    <location>
        <begin position="147"/>
        <end position="176"/>
    </location>
</feature>
<sequence length="201" mass="21460">MKNRCSCLACSKQEGISGFMSERGIAPPCSRPVSLVTADLQFPHHRSHSLNRRPSLIPPFRLNVDALVGAEETDVDTGDKVNPGNAVDFTVVSAYIKSNLPQTCRPSSAPPEDIGPSLSPGVSESAYRAATLGRTPYSFCTDSAHSTALGSCPQSTGVTGSAAPSLSDMSMNQSDSCSIISVPVEEEEEEEEEEEDQEFYI</sequence>
<protein>
    <submittedName>
        <fullName evidence="2">Uncharacterized protein</fullName>
    </submittedName>
</protein>
<gene>
    <name evidence="2" type="ORF">F2P81_021484</name>
</gene>
<evidence type="ECO:0000313" key="2">
    <source>
        <dbReference type="EMBL" id="KAF0026747.1"/>
    </source>
</evidence>
<dbReference type="Proteomes" id="UP000438429">
    <property type="component" value="Unassembled WGS sequence"/>
</dbReference>